<dbReference type="Proteomes" id="UP000024635">
    <property type="component" value="Unassembled WGS sequence"/>
</dbReference>
<accession>A0A016SLN8</accession>
<dbReference type="AlphaFoldDB" id="A0A016SLN8"/>
<proteinExistence type="predicted"/>
<dbReference type="OrthoDB" id="1434354at2759"/>
<evidence type="ECO:0000313" key="2">
    <source>
        <dbReference type="EMBL" id="EYB91593.1"/>
    </source>
</evidence>
<gene>
    <name evidence="2" type="primary">Acey_s0204.g1887</name>
    <name evidence="2" type="synonym">Acey-ctg-1</name>
    <name evidence="2" type="ORF">Y032_0204g1887</name>
</gene>
<protein>
    <submittedName>
        <fullName evidence="2">Uncharacterized protein</fullName>
    </submittedName>
</protein>
<comment type="caution">
    <text evidence="2">The sequence shown here is derived from an EMBL/GenBank/DDBJ whole genome shotgun (WGS) entry which is preliminary data.</text>
</comment>
<reference evidence="3" key="1">
    <citation type="journal article" date="2015" name="Nat. Genet.">
        <title>The genome and transcriptome of the zoonotic hookworm Ancylostoma ceylanicum identify infection-specific gene families.</title>
        <authorList>
            <person name="Schwarz E.M."/>
            <person name="Hu Y."/>
            <person name="Antoshechkin I."/>
            <person name="Miller M.M."/>
            <person name="Sternberg P.W."/>
            <person name="Aroian R.V."/>
        </authorList>
    </citation>
    <scope>NUCLEOTIDE SEQUENCE</scope>
    <source>
        <strain evidence="3">HY135</strain>
    </source>
</reference>
<organism evidence="2 3">
    <name type="scientific">Ancylostoma ceylanicum</name>
    <dbReference type="NCBI Taxonomy" id="53326"/>
    <lineage>
        <taxon>Eukaryota</taxon>
        <taxon>Metazoa</taxon>
        <taxon>Ecdysozoa</taxon>
        <taxon>Nematoda</taxon>
        <taxon>Chromadorea</taxon>
        <taxon>Rhabditida</taxon>
        <taxon>Rhabditina</taxon>
        <taxon>Rhabditomorpha</taxon>
        <taxon>Strongyloidea</taxon>
        <taxon>Ancylostomatidae</taxon>
        <taxon>Ancylostomatinae</taxon>
        <taxon>Ancylostoma</taxon>
    </lineage>
</organism>
<evidence type="ECO:0000313" key="3">
    <source>
        <dbReference type="Proteomes" id="UP000024635"/>
    </source>
</evidence>
<name>A0A016SLN8_9BILA</name>
<feature type="region of interest" description="Disordered" evidence="1">
    <location>
        <begin position="31"/>
        <end position="52"/>
    </location>
</feature>
<evidence type="ECO:0000256" key="1">
    <source>
        <dbReference type="SAM" id="MobiDB-lite"/>
    </source>
</evidence>
<sequence>MGSVASQSQLRRTLLRPGDVHAFKNKSLTNTAESEWGKLPASRQKSRPQSARQFTFRESLKQEIFLGLYLRTGSVPIPGMLKSVASLDYIKFSLAAIEKGLQLCKQKAKQVIFYRFFGFL</sequence>
<keyword evidence="3" id="KW-1185">Reference proteome</keyword>
<dbReference type="EMBL" id="JARK01001540">
    <property type="protein sequence ID" value="EYB91593.1"/>
    <property type="molecule type" value="Genomic_DNA"/>
</dbReference>